<dbReference type="SUPFAM" id="SSF54277">
    <property type="entry name" value="CAD &amp; PB1 domains"/>
    <property type="match status" value="1"/>
</dbReference>
<sequence length="271" mass="31881">LTGDGDRNNTQDYEIRQQPESYEIFKPRGCIIRTELKKIVTKPTNFAMDTYVDIHLVLMLLVVEHVICFSFNGSKDKMCIHFDDIYAVRYAEFREFELYLKDGFRRTFYEKNKKVDLDLTNGIFNDATSIIVVPVANFPMEPFVKIENDFKNYKASMAFANTKKKLINEQDCNIRTEDNLESCEFCVVVDFQVERYSITIPWNIDYNQLIKTLEDVSQVQIKGYNSKMYYKDAKKQNVSLLYDEDWKIAKELLRKNRKGGIYIGFGYTTSF</sequence>
<comment type="caution">
    <text evidence="1">The sequence shown here is derived from an EMBL/GenBank/DDBJ whole genome shotgun (WGS) entry which is preliminary data.</text>
</comment>
<dbReference type="Proteomes" id="UP000789508">
    <property type="component" value="Unassembled WGS sequence"/>
</dbReference>
<dbReference type="OrthoDB" id="2373661at2759"/>
<accession>A0A9N9GFP4</accession>
<feature type="non-terminal residue" evidence="1">
    <location>
        <position position="271"/>
    </location>
</feature>
<organism evidence="1 2">
    <name type="scientific">Ambispora leptoticha</name>
    <dbReference type="NCBI Taxonomy" id="144679"/>
    <lineage>
        <taxon>Eukaryota</taxon>
        <taxon>Fungi</taxon>
        <taxon>Fungi incertae sedis</taxon>
        <taxon>Mucoromycota</taxon>
        <taxon>Glomeromycotina</taxon>
        <taxon>Glomeromycetes</taxon>
        <taxon>Archaeosporales</taxon>
        <taxon>Ambisporaceae</taxon>
        <taxon>Ambispora</taxon>
    </lineage>
</organism>
<evidence type="ECO:0000313" key="1">
    <source>
        <dbReference type="EMBL" id="CAG8607075.1"/>
    </source>
</evidence>
<keyword evidence="2" id="KW-1185">Reference proteome</keyword>
<evidence type="ECO:0000313" key="2">
    <source>
        <dbReference type="Proteomes" id="UP000789508"/>
    </source>
</evidence>
<dbReference type="EMBL" id="CAJVPS010004706">
    <property type="protein sequence ID" value="CAG8607075.1"/>
    <property type="molecule type" value="Genomic_DNA"/>
</dbReference>
<protein>
    <submittedName>
        <fullName evidence="1">14558_t:CDS:1</fullName>
    </submittedName>
</protein>
<dbReference type="Gene3D" id="3.10.20.90">
    <property type="entry name" value="Phosphatidylinositol 3-kinase Catalytic Subunit, Chain A, domain 1"/>
    <property type="match status" value="1"/>
</dbReference>
<dbReference type="AlphaFoldDB" id="A0A9N9GFP4"/>
<proteinExistence type="predicted"/>
<name>A0A9N9GFP4_9GLOM</name>
<reference evidence="1" key="1">
    <citation type="submission" date="2021-06" db="EMBL/GenBank/DDBJ databases">
        <authorList>
            <person name="Kallberg Y."/>
            <person name="Tangrot J."/>
            <person name="Rosling A."/>
        </authorList>
    </citation>
    <scope>NUCLEOTIDE SEQUENCE</scope>
    <source>
        <strain evidence="1">FL130A</strain>
    </source>
</reference>
<gene>
    <name evidence="1" type="ORF">ALEPTO_LOCUS8403</name>
</gene>